<evidence type="ECO:0000256" key="1">
    <source>
        <dbReference type="ARBA" id="ARBA00023125"/>
    </source>
</evidence>
<keyword evidence="1 2" id="KW-0238">DNA-binding</keyword>
<dbReference type="Pfam" id="PF12895">
    <property type="entry name" value="ANAPC3"/>
    <property type="match status" value="1"/>
</dbReference>
<organism evidence="5 6">
    <name type="scientific">Thalassotalea euphylliae</name>
    <dbReference type="NCBI Taxonomy" id="1655234"/>
    <lineage>
        <taxon>Bacteria</taxon>
        <taxon>Pseudomonadati</taxon>
        <taxon>Pseudomonadota</taxon>
        <taxon>Gammaproteobacteria</taxon>
        <taxon>Alteromonadales</taxon>
        <taxon>Colwelliaceae</taxon>
        <taxon>Thalassotalea</taxon>
    </lineage>
</organism>
<dbReference type="Pfam" id="PF00486">
    <property type="entry name" value="Trans_reg_C"/>
    <property type="match status" value="1"/>
</dbReference>
<accession>A0A3E0TR37</accession>
<evidence type="ECO:0000259" key="4">
    <source>
        <dbReference type="PROSITE" id="PS51755"/>
    </source>
</evidence>
<feature type="domain" description="OmpR/PhoB-type" evidence="4">
    <location>
        <begin position="8"/>
        <end position="106"/>
    </location>
</feature>
<dbReference type="PROSITE" id="PS51755">
    <property type="entry name" value="OMPR_PHOB"/>
    <property type="match status" value="1"/>
</dbReference>
<keyword evidence="3" id="KW-1133">Transmembrane helix</keyword>
<feature type="DNA-binding region" description="OmpR/PhoB-type" evidence="2">
    <location>
        <begin position="8"/>
        <end position="106"/>
    </location>
</feature>
<dbReference type="SUPFAM" id="SSF48452">
    <property type="entry name" value="TPR-like"/>
    <property type="match status" value="2"/>
</dbReference>
<sequence length="633" mass="71646">MTGIQGNLMKYRFNDIEVDATHFVIKVRGQQQPIEPKVFDLLLYLLRNRDRLISRDELFEKVWHGRIVSDTSLSNHIKNIRKLVNDDAERQSVIKTVRSRGYQFICPVNEIKVEKQESKPSAQMSFLYTLLFSLSNKKRLLTFLVLLGLVFLINWGANFYTDRDSRPYILVVPFSVSGDIPNHLSPFADQITREIIQSLRKISGLKVVPPPSSFAFKANKTRDFISQRLPNIDYVLDGIVAVDKSGTIQINTELEHLNRGNVIWDGSYQLTLVKLNSFQLQEAVATAVSSSLKVLMNESEKAQLAELPTTSTDAYKLYVEGQYLFSKMTHKAMIKSIEYFSQAIALDAAFEAAYLAKSNAYRAIMTLYEKPKDVLPHVVTSTVELLKISPDSAIARSSLGLAYVHTWLWAEAWKVLTEAKLRRQDIMLTELGFALYFSALGEVKLTKQSLAKADALDPLNEELAEWGAWSLMMLGELEEAINWGEEKMKLHPNKPSPKLSQAVALYINGNYQQSIILAQKGVKLSNRSPLSLVFLAQSFAAMGDEQRALSLLTEANQSKAYVCPYESAIVYIQLEQLDKAFELLQEAVEYRSNCLVFIRNDPRLASVRSDSRYLTLLDKVGLSDIVIKNYPRG</sequence>
<dbReference type="OrthoDB" id="9180348at2"/>
<dbReference type="InterPro" id="IPR016032">
    <property type="entry name" value="Sig_transdc_resp-reg_C-effctor"/>
</dbReference>
<dbReference type="CDD" id="cd00383">
    <property type="entry name" value="trans_reg_C"/>
    <property type="match status" value="1"/>
</dbReference>
<gene>
    <name evidence="5" type="ORF">DXX93_09625</name>
</gene>
<dbReference type="GO" id="GO:0000160">
    <property type="term" value="P:phosphorelay signal transduction system"/>
    <property type="evidence" value="ECO:0007669"/>
    <property type="project" value="InterPro"/>
</dbReference>
<dbReference type="PANTHER" id="PTHR12558">
    <property type="entry name" value="CELL DIVISION CYCLE 16,23,27"/>
    <property type="match status" value="1"/>
</dbReference>
<dbReference type="SMART" id="SM00862">
    <property type="entry name" value="Trans_reg_C"/>
    <property type="match status" value="1"/>
</dbReference>
<name>A0A3E0TR37_9GAMM</name>
<dbReference type="AlphaFoldDB" id="A0A3E0TR37"/>
<dbReference type="NCBIfam" id="NF047558">
    <property type="entry name" value="TPR_END_plus"/>
    <property type="match status" value="1"/>
</dbReference>
<reference evidence="5 6" key="1">
    <citation type="submission" date="2018-08" db="EMBL/GenBank/DDBJ databases">
        <title>Thalassotalea euphylliae genome.</title>
        <authorList>
            <person name="Summers S."/>
            <person name="Rice S.A."/>
            <person name="Freckelton M.L."/>
            <person name="Nedved B.T."/>
            <person name="Hadfield M.G."/>
        </authorList>
    </citation>
    <scope>NUCLEOTIDE SEQUENCE [LARGE SCALE GENOMIC DNA]</scope>
    <source>
        <strain evidence="5 6">H1</strain>
    </source>
</reference>
<evidence type="ECO:0000256" key="3">
    <source>
        <dbReference type="SAM" id="Phobius"/>
    </source>
</evidence>
<dbReference type="Gene3D" id="1.25.40.10">
    <property type="entry name" value="Tetratricopeptide repeat domain"/>
    <property type="match status" value="1"/>
</dbReference>
<keyword evidence="3" id="KW-0812">Transmembrane</keyword>
<dbReference type="InterPro" id="IPR001867">
    <property type="entry name" value="OmpR/PhoB-type_DNA-bd"/>
</dbReference>
<evidence type="ECO:0000313" key="5">
    <source>
        <dbReference type="EMBL" id="REL26807.1"/>
    </source>
</evidence>
<comment type="caution">
    <text evidence="5">The sequence shown here is derived from an EMBL/GenBank/DDBJ whole genome shotgun (WGS) entry which is preliminary data.</text>
</comment>
<dbReference type="GO" id="GO:0003677">
    <property type="term" value="F:DNA binding"/>
    <property type="evidence" value="ECO:0007669"/>
    <property type="project" value="UniProtKB-UniRule"/>
</dbReference>
<evidence type="ECO:0000256" key="2">
    <source>
        <dbReference type="PROSITE-ProRule" id="PRU01091"/>
    </source>
</evidence>
<feature type="transmembrane region" description="Helical" evidence="3">
    <location>
        <begin position="140"/>
        <end position="160"/>
    </location>
</feature>
<dbReference type="EMBL" id="QUOU01000001">
    <property type="protein sequence ID" value="REL26807.1"/>
    <property type="molecule type" value="Genomic_DNA"/>
</dbReference>
<evidence type="ECO:0000313" key="6">
    <source>
        <dbReference type="Proteomes" id="UP000256478"/>
    </source>
</evidence>
<dbReference type="PANTHER" id="PTHR12558:SF13">
    <property type="entry name" value="CELL DIVISION CYCLE PROTEIN 27 HOMOLOG"/>
    <property type="match status" value="1"/>
</dbReference>
<keyword evidence="3" id="KW-0472">Membrane</keyword>
<protein>
    <submittedName>
        <fullName evidence="5">Transcriptional regulator</fullName>
    </submittedName>
</protein>
<dbReference type="Gene3D" id="1.10.10.10">
    <property type="entry name" value="Winged helix-like DNA-binding domain superfamily/Winged helix DNA-binding domain"/>
    <property type="match status" value="1"/>
</dbReference>
<dbReference type="Proteomes" id="UP000256478">
    <property type="component" value="Unassembled WGS sequence"/>
</dbReference>
<dbReference type="InterPro" id="IPR011990">
    <property type="entry name" value="TPR-like_helical_dom_sf"/>
</dbReference>
<dbReference type="SUPFAM" id="SSF46894">
    <property type="entry name" value="C-terminal effector domain of the bipartite response regulators"/>
    <property type="match status" value="1"/>
</dbReference>
<dbReference type="InterPro" id="IPR036388">
    <property type="entry name" value="WH-like_DNA-bd_sf"/>
</dbReference>
<proteinExistence type="predicted"/>
<dbReference type="GO" id="GO:0006355">
    <property type="term" value="P:regulation of DNA-templated transcription"/>
    <property type="evidence" value="ECO:0007669"/>
    <property type="project" value="InterPro"/>
</dbReference>